<reference evidence="8 9" key="1">
    <citation type="submission" date="2024-05" db="EMBL/GenBank/DDBJ databases">
        <title>Genetic variation in Jamaican populations of the coffee berry borer (Hypothenemus hampei).</title>
        <authorList>
            <person name="Errbii M."/>
            <person name="Myrie A."/>
        </authorList>
    </citation>
    <scope>NUCLEOTIDE SEQUENCE [LARGE SCALE GENOMIC DNA]</scope>
    <source>
        <strain evidence="8">JA-Hopewell-2020-01-JO</strain>
        <tissue evidence="8">Whole body</tissue>
    </source>
</reference>
<evidence type="ECO:0000256" key="4">
    <source>
        <dbReference type="ARBA" id="ARBA00023125"/>
    </source>
</evidence>
<dbReference type="Proteomes" id="UP001566132">
    <property type="component" value="Unassembled WGS sequence"/>
</dbReference>
<sequence length="652" mass="75415">MNAKRKVGGFTCAANKCKNNTAINRNISFFRFPSNPQRANQWAEVCGINNVTPEKLYKNYRVCAKHFAPDMFLNDLQNRLQPHAKPIIINEIDEKVESAFQSKVNDEILMDTIISVDFTLTSTDTSASSTLNSSDINMSKENNENINLKNNVGVQTELQLSNSTPRKRKLRMKCEAAEKRATRAELKVQEEKQSLDRITYNDFQKLLYKFFPKPMADFIKIQGDNLQKTSRNNLLCNRIKSGDKIISWQHIEHLFDIDKENINRLVPKLAYDTHINPNNFQRMKVKYAVQVLSFTVASAINTLIALGRLPSLAANTSEFVEKLNISFDMFNSSSISTKNKTRNAFTGSVDQIKLLNSLKSYFSTLQVLKSDGKNITGKVNVFKYWIQNINSLIQLWDYLREIHSNFEFLLLRRFNQDLIEHAFGSIRSLSGNAFNPIPFQFHCSFKKLMVSNYCLADTGNCSLHETDLLSNIQEYAHNIFVGNSINEIELIFINEHDYPQMDVVENNAFYYLCGYLHYKMLKKHSCDVCVDFSHNNEVNNNTYYCMFKAFQPTDNQIYGNLCVPNETFITYIKDLDNIFFNILPMIILEDQILRSILKQLQNVPFSHPCSEFPQNYCLKLYVRVCLYFTLKAANRSFKNQERCKKVIILTNK</sequence>
<dbReference type="GO" id="GO:0008270">
    <property type="term" value="F:zinc ion binding"/>
    <property type="evidence" value="ECO:0007669"/>
    <property type="project" value="UniProtKB-KW"/>
</dbReference>
<dbReference type="InterPro" id="IPR048366">
    <property type="entry name" value="TNP-like_GBD"/>
</dbReference>
<dbReference type="EMBL" id="JBDJPC010000002">
    <property type="protein sequence ID" value="KAL1514371.1"/>
    <property type="molecule type" value="Genomic_DNA"/>
</dbReference>
<evidence type="ECO:0000256" key="5">
    <source>
        <dbReference type="PROSITE-ProRule" id="PRU00309"/>
    </source>
</evidence>
<evidence type="ECO:0000259" key="7">
    <source>
        <dbReference type="PROSITE" id="PS50950"/>
    </source>
</evidence>
<evidence type="ECO:0000313" key="8">
    <source>
        <dbReference type="EMBL" id="KAL1514371.1"/>
    </source>
</evidence>
<evidence type="ECO:0000256" key="3">
    <source>
        <dbReference type="ARBA" id="ARBA00022833"/>
    </source>
</evidence>
<organism evidence="8 9">
    <name type="scientific">Hypothenemus hampei</name>
    <name type="common">Coffee berry borer</name>
    <dbReference type="NCBI Taxonomy" id="57062"/>
    <lineage>
        <taxon>Eukaryota</taxon>
        <taxon>Metazoa</taxon>
        <taxon>Ecdysozoa</taxon>
        <taxon>Arthropoda</taxon>
        <taxon>Hexapoda</taxon>
        <taxon>Insecta</taxon>
        <taxon>Pterygota</taxon>
        <taxon>Neoptera</taxon>
        <taxon>Endopterygota</taxon>
        <taxon>Coleoptera</taxon>
        <taxon>Polyphaga</taxon>
        <taxon>Cucujiformia</taxon>
        <taxon>Curculionidae</taxon>
        <taxon>Scolytinae</taxon>
        <taxon>Hypothenemus</taxon>
    </lineage>
</organism>
<keyword evidence="2 5" id="KW-0863">Zinc-finger</keyword>
<dbReference type="Pfam" id="PF21788">
    <property type="entry name" value="TNP-like_GBD"/>
    <property type="match status" value="1"/>
</dbReference>
<evidence type="ECO:0000256" key="2">
    <source>
        <dbReference type="ARBA" id="ARBA00022771"/>
    </source>
</evidence>
<keyword evidence="1" id="KW-0479">Metal-binding</keyword>
<keyword evidence="3" id="KW-0862">Zinc</keyword>
<dbReference type="PANTHER" id="PTHR46600:SF11">
    <property type="entry name" value="THAP DOMAIN-CONTAINING PROTEIN 10"/>
    <property type="match status" value="1"/>
</dbReference>
<keyword evidence="9" id="KW-1185">Reference proteome</keyword>
<dbReference type="InterPro" id="IPR006612">
    <property type="entry name" value="THAP_Znf"/>
</dbReference>
<gene>
    <name evidence="8" type="ORF">ABEB36_003639</name>
</gene>
<dbReference type="Pfam" id="PF05485">
    <property type="entry name" value="THAP"/>
    <property type="match status" value="1"/>
</dbReference>
<evidence type="ECO:0000256" key="1">
    <source>
        <dbReference type="ARBA" id="ARBA00022723"/>
    </source>
</evidence>
<evidence type="ECO:0000313" key="9">
    <source>
        <dbReference type="Proteomes" id="UP001566132"/>
    </source>
</evidence>
<dbReference type="SUPFAM" id="SSF57716">
    <property type="entry name" value="Glucocorticoid receptor-like (DNA-binding domain)"/>
    <property type="match status" value="1"/>
</dbReference>
<dbReference type="PANTHER" id="PTHR46600">
    <property type="entry name" value="THAP DOMAIN-CONTAINING"/>
    <property type="match status" value="1"/>
</dbReference>
<protein>
    <recommendedName>
        <fullName evidence="7">THAP-type domain-containing protein</fullName>
    </recommendedName>
</protein>
<dbReference type="InterPro" id="IPR026516">
    <property type="entry name" value="THAP1/10"/>
</dbReference>
<dbReference type="PROSITE" id="PS50950">
    <property type="entry name" value="ZF_THAP"/>
    <property type="match status" value="1"/>
</dbReference>
<dbReference type="AlphaFoldDB" id="A0ABD1F9V1"/>
<dbReference type="InterPro" id="IPR038441">
    <property type="entry name" value="THAP_Znf_sf"/>
</dbReference>
<dbReference type="SMART" id="SM00692">
    <property type="entry name" value="DM3"/>
    <property type="match status" value="1"/>
</dbReference>
<keyword evidence="4 5" id="KW-0238">DNA-binding</keyword>
<feature type="domain" description="THAP-type" evidence="7">
    <location>
        <begin position="7"/>
        <end position="89"/>
    </location>
</feature>
<proteinExistence type="predicted"/>
<feature type="coiled-coil region" evidence="6">
    <location>
        <begin position="167"/>
        <end position="194"/>
    </location>
</feature>
<dbReference type="GO" id="GO:0003677">
    <property type="term" value="F:DNA binding"/>
    <property type="evidence" value="ECO:0007669"/>
    <property type="project" value="UniProtKB-UniRule"/>
</dbReference>
<accession>A0ABD1F9V1</accession>
<keyword evidence="6" id="KW-0175">Coiled coil</keyword>
<name>A0ABD1F9V1_HYPHA</name>
<comment type="caution">
    <text evidence="8">The sequence shown here is derived from an EMBL/GenBank/DDBJ whole genome shotgun (WGS) entry which is preliminary data.</text>
</comment>
<dbReference type="SMART" id="SM00980">
    <property type="entry name" value="THAP"/>
    <property type="match status" value="1"/>
</dbReference>
<dbReference type="Gene3D" id="6.20.210.20">
    <property type="entry name" value="THAP domain"/>
    <property type="match status" value="1"/>
</dbReference>
<evidence type="ECO:0000256" key="6">
    <source>
        <dbReference type="SAM" id="Coils"/>
    </source>
</evidence>